<reference evidence="2 3" key="1">
    <citation type="submission" date="2023-01" db="EMBL/GenBank/DDBJ databases">
        <title>Novel species of the genus Vogesella isolated from rivers.</title>
        <authorList>
            <person name="Lu H."/>
        </authorList>
    </citation>
    <scope>NUCLEOTIDE SEQUENCE [LARGE SCALE GENOMIC DNA]</scope>
    <source>
        <strain evidence="2 3">DC21W</strain>
    </source>
</reference>
<keyword evidence="1" id="KW-0812">Transmembrane</keyword>
<keyword evidence="3" id="KW-1185">Reference proteome</keyword>
<dbReference type="Proteomes" id="UP001219956">
    <property type="component" value="Unassembled WGS sequence"/>
</dbReference>
<comment type="caution">
    <text evidence="2">The sequence shown here is derived from an EMBL/GenBank/DDBJ whole genome shotgun (WGS) entry which is preliminary data.</text>
</comment>
<protein>
    <submittedName>
        <fullName evidence="2">DUF1700 domain-containing protein</fullName>
    </submittedName>
</protein>
<dbReference type="EMBL" id="JAQQLF010000035">
    <property type="protein sequence ID" value="MDC7719155.1"/>
    <property type="molecule type" value="Genomic_DNA"/>
</dbReference>
<gene>
    <name evidence="2" type="ORF">PQU95_18305</name>
</gene>
<feature type="transmembrane region" description="Helical" evidence="1">
    <location>
        <begin position="108"/>
        <end position="128"/>
    </location>
</feature>
<accession>A0ABT5J2U4</accession>
<name>A0ABT5J2U4_9NEIS</name>
<feature type="transmembrane region" description="Helical" evidence="1">
    <location>
        <begin position="81"/>
        <end position="102"/>
    </location>
</feature>
<evidence type="ECO:0000256" key="1">
    <source>
        <dbReference type="SAM" id="Phobius"/>
    </source>
</evidence>
<organism evidence="2 3">
    <name type="scientific">Vogesella aquatica</name>
    <dbReference type="NCBI Taxonomy" id="2984206"/>
    <lineage>
        <taxon>Bacteria</taxon>
        <taxon>Pseudomonadati</taxon>
        <taxon>Pseudomonadota</taxon>
        <taxon>Betaproteobacteria</taxon>
        <taxon>Neisseriales</taxon>
        <taxon>Chromobacteriaceae</taxon>
        <taxon>Vogesella</taxon>
    </lineage>
</organism>
<proteinExistence type="predicted"/>
<evidence type="ECO:0000313" key="2">
    <source>
        <dbReference type="EMBL" id="MDC7719155.1"/>
    </source>
</evidence>
<feature type="transmembrane region" description="Helical" evidence="1">
    <location>
        <begin position="232"/>
        <end position="254"/>
    </location>
</feature>
<evidence type="ECO:0000313" key="3">
    <source>
        <dbReference type="Proteomes" id="UP001219956"/>
    </source>
</evidence>
<sequence length="279" mass="30028">MNREQYLQRLAAALGKLGPAERDEILADYRAYFDDAAADGRSEAEVCAALGEPERLARELTAERKLADWEADKSPANMKQALGALAGLGVLNVLLAFPYLFLLTWLGSLWLGAVGMLVAGLLITGGWASHSVFGWPSLDNIVVNDSGVGPWLIAAGPRDGTPPRIRIESGQGETVRIEPDPASGKLVIEARDGDEHFRLERDASGKLSQLSIGDGADSIELSGLPKASSGSVLVFGLVLTLLGLIGTLLGWKVLRWVWHGTGRWLRWQQRLLAGDTAVR</sequence>
<keyword evidence="1" id="KW-0472">Membrane</keyword>
<dbReference type="Pfam" id="PF22564">
    <property type="entry name" value="HAAS"/>
    <property type="match status" value="1"/>
</dbReference>
<dbReference type="RefSeq" id="WP_272753332.1">
    <property type="nucleotide sequence ID" value="NZ_JAQQLF010000035.1"/>
</dbReference>
<keyword evidence="1" id="KW-1133">Transmembrane helix</keyword>